<dbReference type="CDD" id="cd00130">
    <property type="entry name" value="PAS"/>
    <property type="match status" value="1"/>
</dbReference>
<dbReference type="EMBL" id="JBCLTR010000021">
    <property type="protein sequence ID" value="MEY8634557.1"/>
    <property type="molecule type" value="Genomic_DNA"/>
</dbReference>
<dbReference type="NCBIfam" id="TIGR00229">
    <property type="entry name" value="sensory_box"/>
    <property type="match status" value="1"/>
</dbReference>
<dbReference type="PROSITE" id="PS50113">
    <property type="entry name" value="PAC"/>
    <property type="match status" value="1"/>
</dbReference>
<accession>A0ABV4DJ56</accession>
<reference evidence="2 3" key="1">
    <citation type="submission" date="2024-03" db="EMBL/GenBank/DDBJ databases">
        <title>Mouse gut bacterial collection (mGBC) of GemPharmatech.</title>
        <authorList>
            <person name="He Y."/>
            <person name="Dong L."/>
            <person name="Wu D."/>
            <person name="Gao X."/>
            <person name="Lin Z."/>
        </authorList>
    </citation>
    <scope>NUCLEOTIDE SEQUENCE [LARGE SCALE GENOMIC DNA]</scope>
    <source>
        <strain evidence="2 3">32-10</strain>
    </source>
</reference>
<dbReference type="RefSeq" id="WP_024729421.1">
    <property type="nucleotide sequence ID" value="NZ_BAABXW010000002.1"/>
</dbReference>
<keyword evidence="3" id="KW-1185">Reference proteome</keyword>
<dbReference type="InterPro" id="IPR035965">
    <property type="entry name" value="PAS-like_dom_sf"/>
</dbReference>
<dbReference type="Proteomes" id="UP001565219">
    <property type="component" value="Unassembled WGS sequence"/>
</dbReference>
<dbReference type="SUPFAM" id="SSF55785">
    <property type="entry name" value="PYP-like sensor domain (PAS domain)"/>
    <property type="match status" value="1"/>
</dbReference>
<organism evidence="2 3">
    <name type="scientific">Anaerostipes hominis</name>
    <name type="common">ex Lee et al. 2021</name>
    <dbReference type="NCBI Taxonomy" id="2025494"/>
    <lineage>
        <taxon>Bacteria</taxon>
        <taxon>Bacillati</taxon>
        <taxon>Bacillota</taxon>
        <taxon>Clostridia</taxon>
        <taxon>Lachnospirales</taxon>
        <taxon>Lachnospiraceae</taxon>
        <taxon>Anaerostipes</taxon>
    </lineage>
</organism>
<evidence type="ECO:0000313" key="2">
    <source>
        <dbReference type="EMBL" id="MEY8634557.1"/>
    </source>
</evidence>
<protein>
    <submittedName>
        <fullName evidence="2">PAS domain-containing protein</fullName>
    </submittedName>
</protein>
<dbReference type="Pfam" id="PF08447">
    <property type="entry name" value="PAS_3"/>
    <property type="match status" value="1"/>
</dbReference>
<feature type="domain" description="PAC" evidence="1">
    <location>
        <begin position="27"/>
        <end position="78"/>
    </location>
</feature>
<gene>
    <name evidence="2" type="ORF">AALG99_13730</name>
</gene>
<evidence type="ECO:0000259" key="1">
    <source>
        <dbReference type="PROSITE" id="PS50113"/>
    </source>
</evidence>
<sequence length="146" mass="17294">MAAVIHPDDIVVRKENLQEQLKCGNTIHNENRLIRKDGEIVWISIQAQLFTEEDGEHHFYCVFVDITEEKLLQDRVRELHEKELTYFADMSLNGGSIRSGLRRQNQRRNETEQKMQEIRGLILYTVVKNIHILKYRTNIRICSVLF</sequence>
<comment type="caution">
    <text evidence="2">The sequence shown here is derived from an EMBL/GenBank/DDBJ whole genome shotgun (WGS) entry which is preliminary data.</text>
</comment>
<proteinExistence type="predicted"/>
<dbReference type="InterPro" id="IPR000700">
    <property type="entry name" value="PAS-assoc_C"/>
</dbReference>
<dbReference type="Gene3D" id="3.30.450.20">
    <property type="entry name" value="PAS domain"/>
    <property type="match status" value="1"/>
</dbReference>
<dbReference type="InterPro" id="IPR001610">
    <property type="entry name" value="PAC"/>
</dbReference>
<dbReference type="InterPro" id="IPR000014">
    <property type="entry name" value="PAS"/>
</dbReference>
<dbReference type="SMART" id="SM00086">
    <property type="entry name" value="PAC"/>
    <property type="match status" value="1"/>
</dbReference>
<dbReference type="InterPro" id="IPR013655">
    <property type="entry name" value="PAS_fold_3"/>
</dbReference>
<name>A0ABV4DJ56_9FIRM</name>
<evidence type="ECO:0000313" key="3">
    <source>
        <dbReference type="Proteomes" id="UP001565219"/>
    </source>
</evidence>